<comment type="caution">
    <text evidence="1">The sequence shown here is derived from an EMBL/GenBank/DDBJ whole genome shotgun (WGS) entry which is preliminary data.</text>
</comment>
<dbReference type="EMBL" id="CM042021">
    <property type="protein sequence ID" value="KAI3818028.1"/>
    <property type="molecule type" value="Genomic_DNA"/>
</dbReference>
<reference evidence="1 2" key="2">
    <citation type="journal article" date="2022" name="Mol. Ecol. Resour.">
        <title>The genomes of chicory, endive, great burdock and yacon provide insights into Asteraceae paleo-polyploidization history and plant inulin production.</title>
        <authorList>
            <person name="Fan W."/>
            <person name="Wang S."/>
            <person name="Wang H."/>
            <person name="Wang A."/>
            <person name="Jiang F."/>
            <person name="Liu H."/>
            <person name="Zhao H."/>
            <person name="Xu D."/>
            <person name="Zhang Y."/>
        </authorList>
    </citation>
    <scope>NUCLEOTIDE SEQUENCE [LARGE SCALE GENOMIC DNA]</scope>
    <source>
        <strain evidence="2">cv. Yunnan</strain>
        <tissue evidence="1">Leaves</tissue>
    </source>
</reference>
<evidence type="ECO:0000313" key="2">
    <source>
        <dbReference type="Proteomes" id="UP001056120"/>
    </source>
</evidence>
<gene>
    <name evidence="1" type="ORF">L1987_11830</name>
</gene>
<protein>
    <submittedName>
        <fullName evidence="1">Uncharacterized protein</fullName>
    </submittedName>
</protein>
<name>A0ACB9JEC3_9ASTR</name>
<proteinExistence type="predicted"/>
<evidence type="ECO:0000313" key="1">
    <source>
        <dbReference type="EMBL" id="KAI3818028.1"/>
    </source>
</evidence>
<reference evidence="2" key="1">
    <citation type="journal article" date="2022" name="Mol. Ecol. Resour.">
        <title>The genomes of chicory, endive, great burdock and yacon provide insights into Asteraceae palaeo-polyploidization history and plant inulin production.</title>
        <authorList>
            <person name="Fan W."/>
            <person name="Wang S."/>
            <person name="Wang H."/>
            <person name="Wang A."/>
            <person name="Jiang F."/>
            <person name="Liu H."/>
            <person name="Zhao H."/>
            <person name="Xu D."/>
            <person name="Zhang Y."/>
        </authorList>
    </citation>
    <scope>NUCLEOTIDE SEQUENCE [LARGE SCALE GENOMIC DNA]</scope>
    <source>
        <strain evidence="2">cv. Yunnan</strain>
    </source>
</reference>
<keyword evidence="2" id="KW-1185">Reference proteome</keyword>
<organism evidence="1 2">
    <name type="scientific">Smallanthus sonchifolius</name>
    <dbReference type="NCBI Taxonomy" id="185202"/>
    <lineage>
        <taxon>Eukaryota</taxon>
        <taxon>Viridiplantae</taxon>
        <taxon>Streptophyta</taxon>
        <taxon>Embryophyta</taxon>
        <taxon>Tracheophyta</taxon>
        <taxon>Spermatophyta</taxon>
        <taxon>Magnoliopsida</taxon>
        <taxon>eudicotyledons</taxon>
        <taxon>Gunneridae</taxon>
        <taxon>Pentapetalae</taxon>
        <taxon>asterids</taxon>
        <taxon>campanulids</taxon>
        <taxon>Asterales</taxon>
        <taxon>Asteraceae</taxon>
        <taxon>Asteroideae</taxon>
        <taxon>Heliantheae alliance</taxon>
        <taxon>Millerieae</taxon>
        <taxon>Smallanthus</taxon>
    </lineage>
</organism>
<dbReference type="Proteomes" id="UP001056120">
    <property type="component" value="Linkage Group LG04"/>
</dbReference>
<accession>A0ACB9JEC3</accession>
<sequence length="716" mass="80505">MSMKSCFGGTWRHQRWKRHPTQICTTSRNLVTNSLGKCDVAWTNIAIVTHSRNGQLDLARKVFDEMPQRTVVSWNTMISTYSKWGRYEEALNVLSSMHFNNVKLNETTFCSGLSACARAGLPTSYAGRQLHGLVLRCGLENFQLVGSALLYFYANCYESHEARRVFDVLREGNGLLWSLMLVCYVRCNLLDDALDVFDKMPARDIVAWTALISGFSKSDGGLEKALEFFCLMRRRGEAEPSEFTLDCVIRVCGRLVALCEGMSVHGLVIKYGFEFEHSISGTLIEFYCACRAIEEAELIFNSLVKKDPSTYNLMIKGYSLVNRYEDSIKLFFKMPQKVLASFNTMISVYSRNGDLNKAFEIFEVMKEERDTVTWNAMISGYIHNNEHEHAFNLYKTMHVLGIKRSRSTFSSLLHACSCLGSLQMGQLLHAQLVKTPLTSNVYVGTSLVDMYSKCGSVIDAQLSFISIVNPNVAACTALINGYAHYGMCSEAISLLENMVNIGVKPNGVTFVGVLSACAHAGWVNEGMKYIHLMKENYNITPTIEHFTYAVDLLGQTGRIQEAEELITKMPFEPDGVVLGALLKSCWLWFDLEVGQRVAQKMVNMDPKLISPYVIMSNIYSGTGKWKEKMEIRRILADLEVKKDPGFDISAIMEKKIIIAAVMIPAFHCNPTSPNTGNSPIYSLQLADHTKYKTDNSSGQRCKVQMRILQYFSSLSP</sequence>